<accession>A0A101QX19</accession>
<feature type="domain" description="Transcription regulator PadR N-terminal" evidence="1">
    <location>
        <begin position="12"/>
        <end position="61"/>
    </location>
</feature>
<dbReference type="Pfam" id="PF03551">
    <property type="entry name" value="PadR"/>
    <property type="match status" value="1"/>
</dbReference>
<sequence>MFATEIMKAAGIGSGSLYPALARMEAEDWITQESEDPEVAKAERRPARRYFQMTGKGAVAAHAALVDYSNAVRPPAKSPAWRPGWQPTWRVTPGCIAGSFLVVVNGALASALMGR</sequence>
<reference evidence="2 3" key="1">
    <citation type="submission" date="2015-10" db="EMBL/GenBank/DDBJ databases">
        <title>Draft genome sequence of Streptomyces longwoodensis DSM 41677, type strain for the species Streptomyces longwoodensis.</title>
        <authorList>
            <person name="Ruckert C."/>
            <person name="Winkler A."/>
            <person name="Kalinowski J."/>
            <person name="Kampfer P."/>
            <person name="Glaeser S."/>
        </authorList>
    </citation>
    <scope>NUCLEOTIDE SEQUENCE [LARGE SCALE GENOMIC DNA]</scope>
    <source>
        <strain evidence="2 3">DSM 41677</strain>
    </source>
</reference>
<evidence type="ECO:0000259" key="1">
    <source>
        <dbReference type="Pfam" id="PF03551"/>
    </source>
</evidence>
<dbReference type="Proteomes" id="UP000053271">
    <property type="component" value="Unassembled WGS sequence"/>
</dbReference>
<gene>
    <name evidence="2" type="ORF">AQJ30_15535</name>
</gene>
<organism evidence="2 3">
    <name type="scientific">Streptomyces longwoodensis</name>
    <dbReference type="NCBI Taxonomy" id="68231"/>
    <lineage>
        <taxon>Bacteria</taxon>
        <taxon>Bacillati</taxon>
        <taxon>Actinomycetota</taxon>
        <taxon>Actinomycetes</taxon>
        <taxon>Kitasatosporales</taxon>
        <taxon>Streptomycetaceae</taxon>
        <taxon>Streptomyces</taxon>
    </lineage>
</organism>
<proteinExistence type="predicted"/>
<comment type="caution">
    <text evidence="2">The sequence shown here is derived from an EMBL/GenBank/DDBJ whole genome shotgun (WGS) entry which is preliminary data.</text>
</comment>
<name>A0A101QX19_9ACTN</name>
<dbReference type="InterPro" id="IPR005149">
    <property type="entry name" value="Tscrpt_reg_PadR_N"/>
</dbReference>
<dbReference type="AlphaFoldDB" id="A0A101QX19"/>
<dbReference type="EMBL" id="LMWS01000018">
    <property type="protein sequence ID" value="KUN37695.1"/>
    <property type="molecule type" value="Genomic_DNA"/>
</dbReference>
<evidence type="ECO:0000313" key="3">
    <source>
        <dbReference type="Proteomes" id="UP000053271"/>
    </source>
</evidence>
<protein>
    <recommendedName>
        <fullName evidence="1">Transcription regulator PadR N-terminal domain-containing protein</fullName>
    </recommendedName>
</protein>
<keyword evidence="3" id="KW-1185">Reference proteome</keyword>
<dbReference type="InterPro" id="IPR036388">
    <property type="entry name" value="WH-like_DNA-bd_sf"/>
</dbReference>
<dbReference type="SUPFAM" id="SSF46785">
    <property type="entry name" value="Winged helix' DNA-binding domain"/>
    <property type="match status" value="1"/>
</dbReference>
<evidence type="ECO:0000313" key="2">
    <source>
        <dbReference type="EMBL" id="KUN37695.1"/>
    </source>
</evidence>
<dbReference type="STRING" id="68231.AQJ30_15535"/>
<dbReference type="InterPro" id="IPR036390">
    <property type="entry name" value="WH_DNA-bd_sf"/>
</dbReference>
<dbReference type="Gene3D" id="1.10.10.10">
    <property type="entry name" value="Winged helix-like DNA-binding domain superfamily/Winged helix DNA-binding domain"/>
    <property type="match status" value="1"/>
</dbReference>